<evidence type="ECO:0000313" key="2">
    <source>
        <dbReference type="Proteomes" id="UP001222800"/>
    </source>
</evidence>
<evidence type="ECO:0008006" key="3">
    <source>
        <dbReference type="Google" id="ProtNLM"/>
    </source>
</evidence>
<dbReference type="EMBL" id="CP120733">
    <property type="protein sequence ID" value="WFD11947.1"/>
    <property type="molecule type" value="Genomic_DNA"/>
</dbReference>
<dbReference type="RefSeq" id="WP_277734172.1">
    <property type="nucleotide sequence ID" value="NZ_CP120733.1"/>
</dbReference>
<keyword evidence="2" id="KW-1185">Reference proteome</keyword>
<protein>
    <recommendedName>
        <fullName evidence="3">DUF2262 domain-containing protein</fullName>
    </recommendedName>
</protein>
<name>A0ABY8EG64_9FIRM</name>
<evidence type="ECO:0000313" key="1">
    <source>
        <dbReference type="EMBL" id="WFD11947.1"/>
    </source>
</evidence>
<accession>A0ABY8EG64</accession>
<reference evidence="1 2" key="1">
    <citation type="submission" date="2023-03" db="EMBL/GenBank/DDBJ databases">
        <title>Complete genome sequence of Tepidibacter sp. SWIR-1, isolated from a deep-sea hydrothermal vent.</title>
        <authorList>
            <person name="Li X."/>
        </authorList>
    </citation>
    <scope>NUCLEOTIDE SEQUENCE [LARGE SCALE GENOMIC DNA]</scope>
    <source>
        <strain evidence="1 2">SWIR-1</strain>
    </source>
</reference>
<proteinExistence type="predicted"/>
<organism evidence="1 2">
    <name type="scientific">Tepidibacter hydrothermalis</name>
    <dbReference type="NCBI Taxonomy" id="3036126"/>
    <lineage>
        <taxon>Bacteria</taxon>
        <taxon>Bacillati</taxon>
        <taxon>Bacillota</taxon>
        <taxon>Clostridia</taxon>
        <taxon>Peptostreptococcales</taxon>
        <taxon>Peptostreptococcaceae</taxon>
        <taxon>Tepidibacter</taxon>
    </lineage>
</organism>
<dbReference type="Proteomes" id="UP001222800">
    <property type="component" value="Chromosome"/>
</dbReference>
<sequence>MIKNSWFWPIKENISGKIKAVLQGNEAGASKESLRRLELFNKQFNLIEVGMKRINSRLFINKSYKPATVIIGKLKDPDRRWTDGAIEYLSEDNFIFRIFMSFDEHENKFNFSGNHQFDIYRACEVCHDNAILMDIEHQEGGLVYIGGVDIGIYSSDKSIQDINEGDKEKYLALFDKMEKNLLKITADAEAYFEELFNDKTEKIIDIIEVAACEFAGASLKRQQGLCIEYTISSDDIFQSAYTSYQLRVLENGKIDGVGIHI</sequence>
<gene>
    <name evidence="1" type="ORF">P4S50_07685</name>
</gene>